<feature type="region of interest" description="Disordered" evidence="1">
    <location>
        <begin position="1"/>
        <end position="43"/>
    </location>
</feature>
<dbReference type="EMBL" id="JAINUG010000027">
    <property type="protein sequence ID" value="KAJ8410375.1"/>
    <property type="molecule type" value="Genomic_DNA"/>
</dbReference>
<proteinExistence type="predicted"/>
<dbReference type="Proteomes" id="UP001221898">
    <property type="component" value="Unassembled WGS sequence"/>
</dbReference>
<protein>
    <submittedName>
        <fullName evidence="2">Uncharacterized protein</fullName>
    </submittedName>
</protein>
<sequence length="154" mass="16198">MAGTRASPVIGSADRASRERSLGFPRNPNKGAREGRPTLPSSTLPLSVGASLSHTAVSHIRAPFNLHPLDFNDDILWRMEAVNIRHVNSRCPLARPPGGAVVQLQRLSTLCSGGQTSQAPACGATLARGPALQSGSEGAPPITARLSERNLIHD</sequence>
<evidence type="ECO:0000256" key="1">
    <source>
        <dbReference type="SAM" id="MobiDB-lite"/>
    </source>
</evidence>
<keyword evidence="3" id="KW-1185">Reference proteome</keyword>
<comment type="caution">
    <text evidence="2">The sequence shown here is derived from an EMBL/GenBank/DDBJ whole genome shotgun (WGS) entry which is preliminary data.</text>
</comment>
<gene>
    <name evidence="2" type="ORF">AAFF_G00203560</name>
</gene>
<evidence type="ECO:0000313" key="3">
    <source>
        <dbReference type="Proteomes" id="UP001221898"/>
    </source>
</evidence>
<name>A0AAD7SX59_9TELE</name>
<dbReference type="AlphaFoldDB" id="A0AAD7SX59"/>
<reference evidence="2" key="1">
    <citation type="journal article" date="2023" name="Science">
        <title>Genome structures resolve the early diversification of teleost fishes.</title>
        <authorList>
            <person name="Parey E."/>
            <person name="Louis A."/>
            <person name="Montfort J."/>
            <person name="Bouchez O."/>
            <person name="Roques C."/>
            <person name="Iampietro C."/>
            <person name="Lluch J."/>
            <person name="Castinel A."/>
            <person name="Donnadieu C."/>
            <person name="Desvignes T."/>
            <person name="Floi Bucao C."/>
            <person name="Jouanno E."/>
            <person name="Wen M."/>
            <person name="Mejri S."/>
            <person name="Dirks R."/>
            <person name="Jansen H."/>
            <person name="Henkel C."/>
            <person name="Chen W.J."/>
            <person name="Zahm M."/>
            <person name="Cabau C."/>
            <person name="Klopp C."/>
            <person name="Thompson A.W."/>
            <person name="Robinson-Rechavi M."/>
            <person name="Braasch I."/>
            <person name="Lecointre G."/>
            <person name="Bobe J."/>
            <person name="Postlethwait J.H."/>
            <person name="Berthelot C."/>
            <person name="Roest Crollius H."/>
            <person name="Guiguen Y."/>
        </authorList>
    </citation>
    <scope>NUCLEOTIDE SEQUENCE</scope>
    <source>
        <strain evidence="2">NC1722</strain>
    </source>
</reference>
<organism evidence="2 3">
    <name type="scientific">Aldrovandia affinis</name>
    <dbReference type="NCBI Taxonomy" id="143900"/>
    <lineage>
        <taxon>Eukaryota</taxon>
        <taxon>Metazoa</taxon>
        <taxon>Chordata</taxon>
        <taxon>Craniata</taxon>
        <taxon>Vertebrata</taxon>
        <taxon>Euteleostomi</taxon>
        <taxon>Actinopterygii</taxon>
        <taxon>Neopterygii</taxon>
        <taxon>Teleostei</taxon>
        <taxon>Notacanthiformes</taxon>
        <taxon>Halosauridae</taxon>
        <taxon>Aldrovandia</taxon>
    </lineage>
</organism>
<evidence type="ECO:0000313" key="2">
    <source>
        <dbReference type="EMBL" id="KAJ8410375.1"/>
    </source>
</evidence>
<accession>A0AAD7SX59</accession>